<name>A0A271K986_9HYPH</name>
<dbReference type="RefSeq" id="WP_091597893.1">
    <property type="nucleotide sequence ID" value="NZ_NPKH01000035.1"/>
</dbReference>
<protein>
    <submittedName>
        <fullName evidence="2">Uncharacterized protein</fullName>
    </submittedName>
</protein>
<dbReference type="AlphaFoldDB" id="A0A271K986"/>
<proteinExistence type="predicted"/>
<evidence type="ECO:0000313" key="3">
    <source>
        <dbReference type="Proteomes" id="UP000215931"/>
    </source>
</evidence>
<dbReference type="OrthoDB" id="713315at2"/>
<evidence type="ECO:0000313" key="2">
    <source>
        <dbReference type="EMBL" id="PAP92301.1"/>
    </source>
</evidence>
<dbReference type="Proteomes" id="UP000215931">
    <property type="component" value="Unassembled WGS sequence"/>
</dbReference>
<accession>A0A271K986</accession>
<dbReference type="EMBL" id="NPKH01000035">
    <property type="protein sequence ID" value="PAP92301.1"/>
    <property type="molecule type" value="Genomic_DNA"/>
</dbReference>
<keyword evidence="3" id="KW-1185">Reference proteome</keyword>
<reference evidence="2 3" key="1">
    <citation type="submission" date="2017-08" db="EMBL/GenBank/DDBJ databases">
        <title>Mesorhizobium wenxinae sp. nov., a novel rhizobial species isolated from root nodules of chickpea (Cicer arietinum L.).</title>
        <authorList>
            <person name="Zhang J."/>
        </authorList>
    </citation>
    <scope>NUCLEOTIDE SEQUENCE [LARGE SCALE GENOMIC DNA]</scope>
    <source>
        <strain evidence="3">WYCCWR 10019</strain>
    </source>
</reference>
<sequence length="587" mass="65431">MAYAFQTRIELECADGFYPRSDLSTYQSDDFELRLGDLHYRDVREYAVGRNTSAGWQERRDATNDPLPVTRVWTDFLPQQEVERVVPARSDGVEFGMEALARAAVSGAEAVSAALDSLPELYAEWRRGQEGMMTGLAPRRLKTGQALLEKVDTAGSRIRDGIDLLKRDTVAREAFGLMNTAMAMANRRREAVIQKKLPGDVDPPTWRPFQLAFVLLNLVGVTDRNSGEREIVDLLFFRPAAARAYLGLAAYAIVLRRLRGSGVLGAGISVIMRYTLRLLTPLVSSARSNSCGPMMTMAGRRLANGRSRLDSGWAAQPHRTIQPRNSSDKDAATTWLKRYQSRPKTKSPVPLKACPWCGEPFKPESFHFTPNRTAPQNLVLKCENAECDFTRDRHLPVLVVDEPIYRRLPAFLIATVDKFASLPWIGKSGAFFGHVDRYDPDKGFFGAYGPGEGRPFGNGHRLDPPDLVIQDELHLISGPLGTVAALYETAIDLLSSRPGLHGLIRPKSSLRPRPSEGRRNRSQPCSIVRRRPYFRHPASTVPTASSPGLCHRHESQPASTSVWRVRIAGLNSSFFGACRPCWQARRH</sequence>
<organism evidence="2 3">
    <name type="scientific">Mesorhizobium wenxiniae</name>
    <dbReference type="NCBI Taxonomy" id="2014805"/>
    <lineage>
        <taxon>Bacteria</taxon>
        <taxon>Pseudomonadati</taxon>
        <taxon>Pseudomonadota</taxon>
        <taxon>Alphaproteobacteria</taxon>
        <taxon>Hyphomicrobiales</taxon>
        <taxon>Phyllobacteriaceae</taxon>
        <taxon>Mesorhizobium</taxon>
    </lineage>
</organism>
<feature type="region of interest" description="Disordered" evidence="1">
    <location>
        <begin position="504"/>
        <end position="526"/>
    </location>
</feature>
<gene>
    <name evidence="2" type="ORF">CIT31_27695</name>
</gene>
<evidence type="ECO:0000256" key="1">
    <source>
        <dbReference type="SAM" id="MobiDB-lite"/>
    </source>
</evidence>
<comment type="caution">
    <text evidence="2">The sequence shown here is derived from an EMBL/GenBank/DDBJ whole genome shotgun (WGS) entry which is preliminary data.</text>
</comment>